<dbReference type="GO" id="GO:0003676">
    <property type="term" value="F:nucleic acid binding"/>
    <property type="evidence" value="ECO:0007669"/>
    <property type="project" value="InterPro"/>
</dbReference>
<proteinExistence type="predicted"/>
<organism evidence="1">
    <name type="scientific">Rhodococcus rhodochrous</name>
    <dbReference type="NCBI Taxonomy" id="1829"/>
    <lineage>
        <taxon>Bacteria</taxon>
        <taxon>Bacillati</taxon>
        <taxon>Actinomycetota</taxon>
        <taxon>Actinomycetes</taxon>
        <taxon>Mycobacteriales</taxon>
        <taxon>Nocardiaceae</taxon>
        <taxon>Rhodococcus</taxon>
    </lineage>
</organism>
<accession>D6QZ78</accession>
<dbReference type="PROSITE" id="PS00092">
    <property type="entry name" value="N6_MTASE"/>
    <property type="match status" value="1"/>
</dbReference>
<dbReference type="AlphaFoldDB" id="D6QZ78"/>
<name>D6QZ78_RHORH</name>
<protein>
    <submittedName>
        <fullName evidence="1">M.NruI</fullName>
    </submittedName>
</protein>
<dbReference type="GO" id="GO:0008168">
    <property type="term" value="F:methyltransferase activity"/>
    <property type="evidence" value="ECO:0007669"/>
    <property type="project" value="InterPro"/>
</dbReference>
<dbReference type="GO" id="GO:0032259">
    <property type="term" value="P:methylation"/>
    <property type="evidence" value="ECO:0007669"/>
    <property type="project" value="InterPro"/>
</dbReference>
<dbReference type="SUPFAM" id="SSF53335">
    <property type="entry name" value="S-adenosyl-L-methionine-dependent methyltransferases"/>
    <property type="match status" value="1"/>
</dbReference>
<dbReference type="InterPro" id="IPR029063">
    <property type="entry name" value="SAM-dependent_MTases_sf"/>
</dbReference>
<reference evidence="1" key="1">
    <citation type="submission" date="2010-03" db="EMBL/GenBank/DDBJ databases">
        <title>Cloning of NruI and Sbo13I Restriction and Modification Systems in E. coli and Amino Acid Sequence Comparison of M.NruI and M.Sbo13I with Other Amino-methyltransferases.</title>
        <authorList>
            <person name="Zhu Z."/>
            <person name="Pedamallu C.S."/>
            <person name="Fomenkov A."/>
            <person name="Benner J."/>
            <person name="Xu S.-Y."/>
        </authorList>
    </citation>
    <scope>NUCLEOTIDE SEQUENCE</scope>
    <source>
        <strain evidence="1">ATCC 15906</strain>
    </source>
</reference>
<dbReference type="InterPro" id="IPR002052">
    <property type="entry name" value="DNA_methylase_N6_adenine_CS"/>
</dbReference>
<sequence>MTEPKRRVAKGVSTTDVVLSSSVGDNAPVFVDILRLFVPVGSTIADVTWGKGAFWRAVPEGLYKVLATDIQMGVDCRDLPYDDGSVDALVLDPPYMEGLFRKESSHMAGGGSHGAFRERYSNSAATPEVEGAPKYHDAVLDLYLKAGEEAKRVLRNYGVFIVKCQDEVSANRQRLTHIELYNAWEKDFYCKDLFVVTRANRPGVSRLLKQEHARKNHSYFMIFIKRNPEYPKRIRPTAKEAKLLGLDNPKPWPSSVLLTEGDGDSLF</sequence>
<evidence type="ECO:0000313" key="1">
    <source>
        <dbReference type="EMBL" id="ADG60155.1"/>
    </source>
</evidence>
<dbReference type="EMBL" id="HM022156">
    <property type="protein sequence ID" value="ADG60155.1"/>
    <property type="molecule type" value="Genomic_DNA"/>
</dbReference>
<dbReference type="Gene3D" id="3.40.50.150">
    <property type="entry name" value="Vaccinia Virus protein VP39"/>
    <property type="match status" value="1"/>
</dbReference>